<proteinExistence type="predicted"/>
<dbReference type="SMART" id="SM00181">
    <property type="entry name" value="EGF"/>
    <property type="match status" value="5"/>
</dbReference>
<feature type="transmembrane region" description="Helical" evidence="1">
    <location>
        <begin position="906"/>
        <end position="930"/>
    </location>
</feature>
<dbReference type="PANTHER" id="PTHR23275">
    <property type="entry name" value="CABRIOLET.-RELATED"/>
    <property type="match status" value="1"/>
</dbReference>
<reference evidence="3 4" key="2">
    <citation type="journal article" date="2013" name="Genome Biol. Evol.">
        <title>Genome sequencing of Giardia lamblia genotypes A2 and B isolates (DH and GS) and comparative analysis with the genomes of genotypes A1 and E (WB and Pig).</title>
        <authorList>
            <person name="Adam R.D."/>
            <person name="Dahlstrom E.W."/>
            <person name="Martens C.A."/>
            <person name="Bruno D.P."/>
            <person name="Barbian K.D."/>
            <person name="Ricklefs S.M."/>
            <person name="Hernandez M.M."/>
            <person name="Narla N.P."/>
            <person name="Patel R.B."/>
            <person name="Porcella S.F."/>
            <person name="Nash T.E."/>
        </authorList>
    </citation>
    <scope>NUCLEOTIDE SEQUENCE [LARGE SCALE GENOMIC DNA]</scope>
    <source>
        <strain evidence="3 4">GS</strain>
    </source>
</reference>
<dbReference type="Gene3D" id="2.10.220.10">
    <property type="entry name" value="Hormone Receptor, Insulin-like Growth Factor Receptor 1, Chain A, domain 2"/>
    <property type="match status" value="2"/>
</dbReference>
<dbReference type="EMBL" id="AHHH01000202">
    <property type="protein sequence ID" value="ESU40568.1"/>
    <property type="molecule type" value="Genomic_DNA"/>
</dbReference>
<dbReference type="VEuPathDB" id="GiardiaDB:DHA2_150846"/>
<dbReference type="Pfam" id="PF03302">
    <property type="entry name" value="VSP"/>
    <property type="match status" value="1"/>
</dbReference>
<feature type="domain" description="EGF-like" evidence="2">
    <location>
        <begin position="100"/>
        <end position="144"/>
    </location>
</feature>
<dbReference type="InterPro" id="IPR052798">
    <property type="entry name" value="Giardia_VSA"/>
</dbReference>
<protein>
    <submittedName>
        <fullName evidence="3">Variant-specific surface protein</fullName>
    </submittedName>
</protein>
<evidence type="ECO:0000313" key="4">
    <source>
        <dbReference type="Proteomes" id="UP000018040"/>
    </source>
</evidence>
<dbReference type="VEuPathDB" id="GiardiaDB:GL50803_0050163"/>
<dbReference type="InterPro" id="IPR009030">
    <property type="entry name" value="Growth_fac_rcpt_cys_sf"/>
</dbReference>
<keyword evidence="1" id="KW-0812">Transmembrane</keyword>
<dbReference type="InterPro" id="IPR005127">
    <property type="entry name" value="Giardia_VSP"/>
</dbReference>
<feature type="domain" description="EGF-like" evidence="2">
    <location>
        <begin position="320"/>
        <end position="355"/>
    </location>
</feature>
<evidence type="ECO:0000313" key="3">
    <source>
        <dbReference type="EMBL" id="ESU40568.1"/>
    </source>
</evidence>
<name>V6TNK8_GIAIN</name>
<dbReference type="SMART" id="SM00261">
    <property type="entry name" value="FU"/>
    <property type="match status" value="7"/>
</dbReference>
<feature type="domain" description="EGF-like" evidence="2">
    <location>
        <begin position="269"/>
        <end position="319"/>
    </location>
</feature>
<accession>V6TNK8</accession>
<feature type="domain" description="EGF-like" evidence="2">
    <location>
        <begin position="847"/>
        <end position="893"/>
    </location>
</feature>
<feature type="non-terminal residue" evidence="3">
    <location>
        <position position="1"/>
    </location>
</feature>
<feature type="domain" description="EGF-like" evidence="2">
    <location>
        <begin position="356"/>
        <end position="400"/>
    </location>
</feature>
<dbReference type="VEuPathDB" id="GiardiaDB:GL50581_845"/>
<sequence>VNDPAGVSIDSLCRPSSSPQAITAGCTGSDGAALTDSSTACGMCSGGFFLFRGGCYKAGEAPGSEICTKAEGGRCTTCKTDNGLFKNPAVSPTLGSECILCSDITSRDGVMGVAGCSQCTAPGSAPGSATCNTCKAGFSGASCTTPCRGSCASCDKSNENTCTSCSGSKYLKDSQCVEGASNGCGNGKYADPQSNKCISCSDPDSGITDCDTCAYDAALQGPKCLTCTSPKIVKEETNGATTCILADACTQYANDGPNFLTESSKACILCNNNTDTSTTGNTGVPGCQTCAKSGAGNNPVCKSCLDGYYDSRNGAVTCTACTGENCATCAKDTKDQCSTCKPGYFKQSDSPGTCTPCDDADSGIPGCATCTFSGSLACNSCKPNYKQSGSSPVTCTKTCEDETACGGTAGACDAIVINGSGEMTYYCSLCGASDKVPIDGKCVPSSSANGNTCAKGVCTQCTDGYFLYMGGCYKADQPPGNLMCTAAAGGICTITTSQYFKIPGATDKQQSVLGCGNPVGTAVGERAYVGVEGCKTCEAPTAATGMAAAKCTACDEGKKPNLAGTGCSTCSIAGCSACRADNMCEACTSSHYLKTEGSTTSCVLKEACTGGYFPKDESTGGNKCVQCSSASNGGITDCSECSLLPSTSRSSTPLITCTKCNGDKYLKDSTCVKKTECTETTFPKEDSSKGNKCLPCNDDTNGITDCAKCAAPSSAGQKPTCSECSNNKIVKTDKGITSCIEEADCTKAEGFFVKDGTPKTCVACNENCKTCSGAAEQCTSCKTDTLYLKKADGLQTGTCVDAAGCTNGNTHYADDTDPKTCKACAEGTFEGCETCGKSTEGAVVCKTCGSQKKIRPDKKGCIDACPPDVSTEKNGVCECVEGYAPSADGSSCASSSTNKSGLSTGAIAGISVAAVVVVGGLVGFLCWWFVCRGKA</sequence>
<dbReference type="VEuPathDB" id="GiardiaDB:GL50803_0050028"/>
<gene>
    <name evidence="3" type="ORF">GSB_153738</name>
</gene>
<keyword evidence="1" id="KW-0472">Membrane</keyword>
<evidence type="ECO:0000259" key="2">
    <source>
        <dbReference type="SMART" id="SM00181"/>
    </source>
</evidence>
<dbReference type="SUPFAM" id="SSF57184">
    <property type="entry name" value="Growth factor receptor domain"/>
    <property type="match status" value="4"/>
</dbReference>
<dbReference type="InterPro" id="IPR000742">
    <property type="entry name" value="EGF"/>
</dbReference>
<evidence type="ECO:0000256" key="1">
    <source>
        <dbReference type="SAM" id="Phobius"/>
    </source>
</evidence>
<dbReference type="InterPro" id="IPR006212">
    <property type="entry name" value="Furin_repeat"/>
</dbReference>
<dbReference type="VEuPathDB" id="GiardiaDB:GL50581_2081"/>
<dbReference type="AlphaFoldDB" id="V6TNK8"/>
<comment type="caution">
    <text evidence="3">The sequence shown here is derived from an EMBL/GenBank/DDBJ whole genome shotgun (WGS) entry which is preliminary data.</text>
</comment>
<organism evidence="3 4">
    <name type="scientific">Giardia intestinalis</name>
    <name type="common">Giardia lamblia</name>
    <dbReference type="NCBI Taxonomy" id="5741"/>
    <lineage>
        <taxon>Eukaryota</taxon>
        <taxon>Metamonada</taxon>
        <taxon>Diplomonadida</taxon>
        <taxon>Hexamitidae</taxon>
        <taxon>Giardiinae</taxon>
        <taxon>Giardia</taxon>
    </lineage>
</organism>
<dbReference type="VEuPathDB" id="GiardiaDB:QR46_4979"/>
<dbReference type="PANTHER" id="PTHR23275:SF100">
    <property type="entry name" value="EGF-LIKE DOMAIN-CONTAINING PROTEIN"/>
    <property type="match status" value="1"/>
</dbReference>
<dbReference type="Proteomes" id="UP000018040">
    <property type="component" value="Unassembled WGS sequence"/>
</dbReference>
<reference evidence="4" key="1">
    <citation type="submission" date="2012-02" db="EMBL/GenBank/DDBJ databases">
        <title>Genome sequencing of Giardia lamblia Genotypes A2 and B isolates (DH and GS) and comparative analysis with the genomes of Genotypes A1 and E (WB and Pig).</title>
        <authorList>
            <person name="Adam R."/>
            <person name="Dahlstrom E."/>
            <person name="Martens C."/>
            <person name="Bruno D."/>
            <person name="Barbian K."/>
            <person name="Porcella S.F."/>
            <person name="Nash T."/>
        </authorList>
    </citation>
    <scope>NUCLEOTIDE SEQUENCE</scope>
    <source>
        <strain evidence="4">GS</strain>
    </source>
</reference>
<keyword evidence="1" id="KW-1133">Transmembrane helix</keyword>
<dbReference type="VEuPathDB" id="GiardiaDB:GL50581_691"/>